<dbReference type="Gene3D" id="1.20.81.30">
    <property type="entry name" value="Type II secretion system (T2SS), domain F"/>
    <property type="match status" value="2"/>
</dbReference>
<dbReference type="EMBL" id="CP036280">
    <property type="protein sequence ID" value="QDU71655.1"/>
    <property type="molecule type" value="Genomic_DNA"/>
</dbReference>
<dbReference type="InterPro" id="IPR042094">
    <property type="entry name" value="T2SS_GspF_sf"/>
</dbReference>
<evidence type="ECO:0000256" key="1">
    <source>
        <dbReference type="ARBA" id="ARBA00004429"/>
    </source>
</evidence>
<dbReference type="Proteomes" id="UP000320386">
    <property type="component" value="Chromosome"/>
</dbReference>
<dbReference type="PANTHER" id="PTHR30012:SF0">
    <property type="entry name" value="TYPE II SECRETION SYSTEM PROTEIN F-RELATED"/>
    <property type="match status" value="1"/>
</dbReference>
<accession>A0A518BXG0</accession>
<feature type="transmembrane region" description="Helical" evidence="9">
    <location>
        <begin position="227"/>
        <end position="249"/>
    </location>
</feature>
<gene>
    <name evidence="11" type="primary">epsF_2</name>
    <name evidence="11" type="ORF">Pan265_15070</name>
</gene>
<dbReference type="PRINTS" id="PR00812">
    <property type="entry name" value="BCTERIALGSPF"/>
</dbReference>
<dbReference type="OrthoDB" id="9805682at2"/>
<sequence length="440" mass="47303">MPTFQYEALNDAGKPQKGTISASTSEEAISRIRSQGLFPTSVREQKAKAKKGKGGKQEKSAKSGQKKAGDIEITIPGLDGVSQKQLTTFTRQLSTLQDAGLPILRSIDILHAQQKAGKLKRTLGGVYEDVSSGSSLSDAMGKHPGVFDTLFTKMIAAGEIGGVLDLILKRLAEFLEKAEKLKRRIKGALTYPISVILIAAVIVLAIMIFIIPSFMSIFEDFDAEMPALTIFLMNASAWLAGPILAWLGADAPPDQVIPGVVWVCFTPFIAYFALKVIRMTNIGKATTDWLMLKMPVVGGIARASIIARFTRTLGTLIHAGVPILDAITITSETAGNYIYAKALMGVHDSVKQGDSFSEPLRKAKVCDSLVTNMLDVGEETGDLDKMLIRIADDYDEQVDVAVASLTSLLEPVMIVVLGGIVGTIVIAMFLPMVALMQAVM</sequence>
<dbReference type="InterPro" id="IPR018076">
    <property type="entry name" value="T2SS_GspF_dom"/>
</dbReference>
<keyword evidence="4" id="KW-0997">Cell inner membrane</keyword>
<keyword evidence="5 9" id="KW-0812">Transmembrane</keyword>
<dbReference type="AlphaFoldDB" id="A0A518BXG0"/>
<feature type="domain" description="Type II secretion system protein GspF" evidence="10">
    <location>
        <begin position="309"/>
        <end position="431"/>
    </location>
</feature>
<reference evidence="11 12" key="1">
    <citation type="submission" date="2019-02" db="EMBL/GenBank/DDBJ databases">
        <title>Deep-cultivation of Planctomycetes and their phenomic and genomic characterization uncovers novel biology.</title>
        <authorList>
            <person name="Wiegand S."/>
            <person name="Jogler M."/>
            <person name="Boedeker C."/>
            <person name="Pinto D."/>
            <person name="Vollmers J."/>
            <person name="Rivas-Marin E."/>
            <person name="Kohn T."/>
            <person name="Peeters S.H."/>
            <person name="Heuer A."/>
            <person name="Rast P."/>
            <person name="Oberbeckmann S."/>
            <person name="Bunk B."/>
            <person name="Jeske O."/>
            <person name="Meyerdierks A."/>
            <person name="Storesund J.E."/>
            <person name="Kallscheuer N."/>
            <person name="Luecker S."/>
            <person name="Lage O.M."/>
            <person name="Pohl T."/>
            <person name="Merkel B.J."/>
            <person name="Hornburger P."/>
            <person name="Mueller R.-W."/>
            <person name="Bruemmer F."/>
            <person name="Labrenz M."/>
            <person name="Spormann A.M."/>
            <person name="Op den Camp H."/>
            <person name="Overmann J."/>
            <person name="Amann R."/>
            <person name="Jetten M.S.M."/>
            <person name="Mascher T."/>
            <person name="Medema M.H."/>
            <person name="Devos D.P."/>
            <person name="Kaster A.-K."/>
            <person name="Ovreas L."/>
            <person name="Rohde M."/>
            <person name="Galperin M.Y."/>
            <person name="Jogler C."/>
        </authorList>
    </citation>
    <scope>NUCLEOTIDE SEQUENCE [LARGE SCALE GENOMIC DNA]</scope>
    <source>
        <strain evidence="11 12">Pan265</strain>
    </source>
</reference>
<dbReference type="Pfam" id="PF00482">
    <property type="entry name" value="T2SSF"/>
    <property type="match status" value="2"/>
</dbReference>
<keyword evidence="12" id="KW-1185">Reference proteome</keyword>
<evidence type="ECO:0000259" key="10">
    <source>
        <dbReference type="Pfam" id="PF00482"/>
    </source>
</evidence>
<feature type="transmembrane region" description="Helical" evidence="9">
    <location>
        <begin position="255"/>
        <end position="274"/>
    </location>
</feature>
<dbReference type="InterPro" id="IPR003004">
    <property type="entry name" value="GspF/PilC"/>
</dbReference>
<feature type="region of interest" description="Disordered" evidence="8">
    <location>
        <begin position="1"/>
        <end position="68"/>
    </location>
</feature>
<evidence type="ECO:0000313" key="12">
    <source>
        <dbReference type="Proteomes" id="UP000320386"/>
    </source>
</evidence>
<proteinExistence type="inferred from homology"/>
<feature type="transmembrane region" description="Helical" evidence="9">
    <location>
        <begin position="414"/>
        <end position="439"/>
    </location>
</feature>
<dbReference type="KEGG" id="mcad:Pan265_15070"/>
<evidence type="ECO:0000256" key="6">
    <source>
        <dbReference type="ARBA" id="ARBA00022989"/>
    </source>
</evidence>
<dbReference type="RefSeq" id="WP_145445807.1">
    <property type="nucleotide sequence ID" value="NZ_CP036280.1"/>
</dbReference>
<evidence type="ECO:0000256" key="5">
    <source>
        <dbReference type="ARBA" id="ARBA00022692"/>
    </source>
</evidence>
<feature type="transmembrane region" description="Helical" evidence="9">
    <location>
        <begin position="189"/>
        <end position="215"/>
    </location>
</feature>
<evidence type="ECO:0000256" key="2">
    <source>
        <dbReference type="ARBA" id="ARBA00005745"/>
    </source>
</evidence>
<keyword evidence="3" id="KW-1003">Cell membrane</keyword>
<protein>
    <submittedName>
        <fullName evidence="11">Type II secretion system protein F</fullName>
    </submittedName>
</protein>
<evidence type="ECO:0000256" key="3">
    <source>
        <dbReference type="ARBA" id="ARBA00022475"/>
    </source>
</evidence>
<evidence type="ECO:0000313" key="11">
    <source>
        <dbReference type="EMBL" id="QDU71655.1"/>
    </source>
</evidence>
<keyword evidence="7 9" id="KW-0472">Membrane</keyword>
<organism evidence="11 12">
    <name type="scientific">Mucisphaera calidilacus</name>
    <dbReference type="NCBI Taxonomy" id="2527982"/>
    <lineage>
        <taxon>Bacteria</taxon>
        <taxon>Pseudomonadati</taxon>
        <taxon>Planctomycetota</taxon>
        <taxon>Phycisphaerae</taxon>
        <taxon>Phycisphaerales</taxon>
        <taxon>Phycisphaeraceae</taxon>
        <taxon>Mucisphaera</taxon>
    </lineage>
</organism>
<feature type="domain" description="Type II secretion system protein GspF" evidence="10">
    <location>
        <begin position="89"/>
        <end position="212"/>
    </location>
</feature>
<evidence type="ECO:0000256" key="9">
    <source>
        <dbReference type="SAM" id="Phobius"/>
    </source>
</evidence>
<dbReference type="PANTHER" id="PTHR30012">
    <property type="entry name" value="GENERAL SECRETION PATHWAY PROTEIN"/>
    <property type="match status" value="1"/>
</dbReference>
<evidence type="ECO:0000256" key="7">
    <source>
        <dbReference type="ARBA" id="ARBA00023136"/>
    </source>
</evidence>
<keyword evidence="6 9" id="KW-1133">Transmembrane helix</keyword>
<evidence type="ECO:0000256" key="8">
    <source>
        <dbReference type="SAM" id="MobiDB-lite"/>
    </source>
</evidence>
<comment type="subcellular location">
    <subcellularLocation>
        <location evidence="1">Cell inner membrane</location>
        <topology evidence="1">Multi-pass membrane protein</topology>
    </subcellularLocation>
</comment>
<name>A0A518BXG0_9BACT</name>
<dbReference type="GO" id="GO:0005886">
    <property type="term" value="C:plasma membrane"/>
    <property type="evidence" value="ECO:0007669"/>
    <property type="project" value="UniProtKB-SubCell"/>
</dbReference>
<evidence type="ECO:0000256" key="4">
    <source>
        <dbReference type="ARBA" id="ARBA00022519"/>
    </source>
</evidence>
<dbReference type="FunFam" id="1.20.81.30:FF:000001">
    <property type="entry name" value="Type II secretion system protein F"/>
    <property type="match status" value="2"/>
</dbReference>
<comment type="similarity">
    <text evidence="2">Belongs to the GSP F family.</text>
</comment>
<feature type="compositionally biased region" description="Polar residues" evidence="8">
    <location>
        <begin position="18"/>
        <end position="27"/>
    </location>
</feature>